<dbReference type="Pfam" id="PF04214">
    <property type="entry name" value="DUF411"/>
    <property type="match status" value="1"/>
</dbReference>
<evidence type="ECO:0000256" key="1">
    <source>
        <dbReference type="SAM" id="SignalP"/>
    </source>
</evidence>
<dbReference type="InterPro" id="IPR007332">
    <property type="entry name" value="DUF411"/>
</dbReference>
<proteinExistence type="predicted"/>
<evidence type="ECO:0008006" key="4">
    <source>
        <dbReference type="Google" id="ProtNLM"/>
    </source>
</evidence>
<keyword evidence="1" id="KW-0732">Signal</keyword>
<comment type="caution">
    <text evidence="2">The sequence shown here is derived from an EMBL/GenBank/DDBJ whole genome shotgun (WGS) entry which is preliminary data.</text>
</comment>
<keyword evidence="3" id="KW-1185">Reference proteome</keyword>
<accession>A0ABQ6A248</accession>
<sequence>MITGILRKAMFALTVLTPVSAIAAPIQATLYKNPACDCCETYAKYLDKNGFTVKVVPSPNLDALTEEAGVPTSLVGCHLTKIDGYVVEGHIPASIVQKLLTQHPPIKGIAIAGMPAGLPGMPSMAGMSSGPINVYEIGPTTPVVFATIQPGEF</sequence>
<organism evidence="2 3">
    <name type="scientific">Acidocella aquatica</name>
    <dbReference type="NCBI Taxonomy" id="1922313"/>
    <lineage>
        <taxon>Bacteria</taxon>
        <taxon>Pseudomonadati</taxon>
        <taxon>Pseudomonadota</taxon>
        <taxon>Alphaproteobacteria</taxon>
        <taxon>Acetobacterales</taxon>
        <taxon>Acidocellaceae</taxon>
        <taxon>Acidocella</taxon>
    </lineage>
</organism>
<protein>
    <recommendedName>
        <fullName evidence="4">Metal-binding protein</fullName>
    </recommendedName>
</protein>
<gene>
    <name evidence="2" type="ORF">GCM10010909_00600</name>
</gene>
<dbReference type="Proteomes" id="UP001156641">
    <property type="component" value="Unassembled WGS sequence"/>
</dbReference>
<feature type="chain" id="PRO_5047361162" description="Metal-binding protein" evidence="1">
    <location>
        <begin position="24"/>
        <end position="153"/>
    </location>
</feature>
<evidence type="ECO:0000313" key="3">
    <source>
        <dbReference type="Proteomes" id="UP001156641"/>
    </source>
</evidence>
<feature type="signal peptide" evidence="1">
    <location>
        <begin position="1"/>
        <end position="23"/>
    </location>
</feature>
<dbReference type="EMBL" id="BSOS01000003">
    <property type="protein sequence ID" value="GLR65382.1"/>
    <property type="molecule type" value="Genomic_DNA"/>
</dbReference>
<reference evidence="3" key="1">
    <citation type="journal article" date="2019" name="Int. J. Syst. Evol. Microbiol.">
        <title>The Global Catalogue of Microorganisms (GCM) 10K type strain sequencing project: providing services to taxonomists for standard genome sequencing and annotation.</title>
        <authorList>
            <consortium name="The Broad Institute Genomics Platform"/>
            <consortium name="The Broad Institute Genome Sequencing Center for Infectious Disease"/>
            <person name="Wu L."/>
            <person name="Ma J."/>
        </authorList>
    </citation>
    <scope>NUCLEOTIDE SEQUENCE [LARGE SCALE GENOMIC DNA]</scope>
    <source>
        <strain evidence="3">NBRC 112502</strain>
    </source>
</reference>
<evidence type="ECO:0000313" key="2">
    <source>
        <dbReference type="EMBL" id="GLR65382.1"/>
    </source>
</evidence>
<name>A0ABQ6A248_9PROT</name>